<dbReference type="GO" id="GO:0043093">
    <property type="term" value="P:FtsZ-dependent cytokinesis"/>
    <property type="evidence" value="ECO:0007669"/>
    <property type="project" value="UniProtKB-UniRule"/>
</dbReference>
<reference evidence="12" key="1">
    <citation type="submission" date="2020-10" db="EMBL/GenBank/DDBJ databases">
        <title>Bacterium isolated from coastal waters sediment.</title>
        <authorList>
            <person name="Chen R.-J."/>
            <person name="Lu D.-C."/>
            <person name="Zhu K.-L."/>
            <person name="Du Z.-J."/>
        </authorList>
    </citation>
    <scope>NUCLEOTIDE SEQUENCE</scope>
    <source>
        <strain evidence="12">N1Y112</strain>
    </source>
</reference>
<comment type="similarity">
    <text evidence="8 9">Belongs to the ZipA family.</text>
</comment>
<dbReference type="Pfam" id="PF04354">
    <property type="entry name" value="ZipA_C"/>
    <property type="match status" value="1"/>
</dbReference>
<keyword evidence="7 8" id="KW-0131">Cell cycle</keyword>
<dbReference type="InterPro" id="IPR036765">
    <property type="entry name" value="ZipA_FtsZ-bd_C_sf"/>
</dbReference>
<evidence type="ECO:0000313" key="12">
    <source>
        <dbReference type="EMBL" id="MBE9396423.1"/>
    </source>
</evidence>
<dbReference type="RefSeq" id="WP_193951976.1">
    <property type="nucleotide sequence ID" value="NZ_JADEYS010000003.1"/>
</dbReference>
<comment type="caution">
    <text evidence="12">The sequence shown here is derived from an EMBL/GenBank/DDBJ whole genome shotgun (WGS) entry which is preliminary data.</text>
</comment>
<evidence type="ECO:0000259" key="11">
    <source>
        <dbReference type="SMART" id="SM00771"/>
    </source>
</evidence>
<dbReference type="HAMAP" id="MF_00509">
    <property type="entry name" value="ZipA"/>
    <property type="match status" value="1"/>
</dbReference>
<feature type="region of interest" description="Disordered" evidence="10">
    <location>
        <begin position="266"/>
        <end position="336"/>
    </location>
</feature>
<dbReference type="GO" id="GO:0000917">
    <property type="term" value="P:division septum assembly"/>
    <property type="evidence" value="ECO:0007669"/>
    <property type="project" value="TreeGrafter"/>
</dbReference>
<evidence type="ECO:0000313" key="13">
    <source>
        <dbReference type="Proteomes" id="UP000640333"/>
    </source>
</evidence>
<dbReference type="GO" id="GO:0005886">
    <property type="term" value="C:plasma membrane"/>
    <property type="evidence" value="ECO:0007669"/>
    <property type="project" value="UniProtKB-SubCell"/>
</dbReference>
<keyword evidence="6 8" id="KW-0472">Membrane</keyword>
<dbReference type="Proteomes" id="UP000640333">
    <property type="component" value="Unassembled WGS sequence"/>
</dbReference>
<dbReference type="EMBL" id="JADEYS010000003">
    <property type="protein sequence ID" value="MBE9396423.1"/>
    <property type="molecule type" value="Genomic_DNA"/>
</dbReference>
<evidence type="ECO:0000256" key="5">
    <source>
        <dbReference type="ARBA" id="ARBA00022989"/>
    </source>
</evidence>
<dbReference type="SMART" id="SM00771">
    <property type="entry name" value="ZipA_C"/>
    <property type="match status" value="1"/>
</dbReference>
<keyword evidence="4 8" id="KW-0812">Transmembrane</keyword>
<evidence type="ECO:0000256" key="8">
    <source>
        <dbReference type="HAMAP-Rule" id="MF_00509"/>
    </source>
</evidence>
<keyword evidence="5 8" id="KW-1133">Transmembrane helix</keyword>
<evidence type="ECO:0000256" key="7">
    <source>
        <dbReference type="ARBA" id="ARBA00023306"/>
    </source>
</evidence>
<evidence type="ECO:0000256" key="10">
    <source>
        <dbReference type="SAM" id="MobiDB-lite"/>
    </source>
</evidence>
<feature type="transmembrane region" description="Helical" evidence="8">
    <location>
        <begin position="6"/>
        <end position="25"/>
    </location>
</feature>
<feature type="compositionally biased region" description="Basic and acidic residues" evidence="10">
    <location>
        <begin position="312"/>
        <end position="335"/>
    </location>
</feature>
<proteinExistence type="inferred from homology"/>
<evidence type="ECO:0000256" key="1">
    <source>
        <dbReference type="ARBA" id="ARBA00022475"/>
    </source>
</evidence>
<feature type="domain" description="ZipA C-terminal FtsZ-binding" evidence="11">
    <location>
        <begin position="423"/>
        <end position="553"/>
    </location>
</feature>
<evidence type="ECO:0000256" key="4">
    <source>
        <dbReference type="ARBA" id="ARBA00022692"/>
    </source>
</evidence>
<feature type="region of interest" description="Disordered" evidence="10">
    <location>
        <begin position="369"/>
        <end position="402"/>
    </location>
</feature>
<comment type="subcellular location">
    <subcellularLocation>
        <location evidence="8">Cell inner membrane</location>
        <topology evidence="8">Single-pass type I membrane protein</topology>
    </subcellularLocation>
    <text evidence="8">Localizes to the Z ring in an FtsZ-dependent manner.</text>
</comment>
<dbReference type="GO" id="GO:0032153">
    <property type="term" value="C:cell division site"/>
    <property type="evidence" value="ECO:0007669"/>
    <property type="project" value="UniProtKB-UniRule"/>
</dbReference>
<dbReference type="NCBIfam" id="TIGR02205">
    <property type="entry name" value="septum_zipA"/>
    <property type="match status" value="1"/>
</dbReference>
<evidence type="ECO:0000256" key="6">
    <source>
        <dbReference type="ARBA" id="ARBA00023136"/>
    </source>
</evidence>
<keyword evidence="1 8" id="KW-1003">Cell membrane</keyword>
<comment type="function">
    <text evidence="8 9">Essential cell division protein that stabilizes the FtsZ protofilaments by cross-linking them and that serves as a cytoplasmic membrane anchor for the Z ring. Also required for the recruitment to the septal ring of downstream cell division proteins.</text>
</comment>
<dbReference type="PANTHER" id="PTHR38685:SF1">
    <property type="entry name" value="CELL DIVISION PROTEIN ZIPA"/>
    <property type="match status" value="1"/>
</dbReference>
<evidence type="ECO:0000256" key="9">
    <source>
        <dbReference type="RuleBase" id="RU003612"/>
    </source>
</evidence>
<dbReference type="InterPro" id="IPR011919">
    <property type="entry name" value="Cell_div_ZipA"/>
</dbReference>
<dbReference type="PANTHER" id="PTHR38685">
    <property type="entry name" value="CELL DIVISION PROTEIN ZIPA"/>
    <property type="match status" value="1"/>
</dbReference>
<comment type="subunit">
    <text evidence="8">Interacts with FtsZ via their C-terminal domains.</text>
</comment>
<dbReference type="Gene3D" id="3.30.1400.10">
    <property type="entry name" value="ZipA, C-terminal FtsZ-binding domain"/>
    <property type="match status" value="1"/>
</dbReference>
<organism evidence="12 13">
    <name type="scientific">Pontibacterium sinense</name>
    <dbReference type="NCBI Taxonomy" id="2781979"/>
    <lineage>
        <taxon>Bacteria</taxon>
        <taxon>Pseudomonadati</taxon>
        <taxon>Pseudomonadota</taxon>
        <taxon>Gammaproteobacteria</taxon>
        <taxon>Oceanospirillales</taxon>
        <taxon>Oceanospirillaceae</taxon>
        <taxon>Pontibacterium</taxon>
    </lineage>
</organism>
<keyword evidence="2 8" id="KW-0997">Cell inner membrane</keyword>
<protein>
    <recommendedName>
        <fullName evidence="8 9">Cell division protein ZipA</fullName>
    </recommendedName>
</protein>
<evidence type="ECO:0000256" key="3">
    <source>
        <dbReference type="ARBA" id="ARBA00022618"/>
    </source>
</evidence>
<keyword evidence="3 8" id="KW-0132">Cell division</keyword>
<name>A0A8J7JXK0_9GAMM</name>
<keyword evidence="13" id="KW-1185">Reference proteome</keyword>
<gene>
    <name evidence="8 12" type="primary">zipA</name>
    <name evidence="12" type="ORF">IOQ59_04020</name>
</gene>
<accession>A0A8J7JXK0</accession>
<sequence>MEIGLREWLVIGGIILIGLIILDGWRRMNGNRNRLRMDIDPAAADLPEEPVRSSNPELPNGGARLVGEDPLFSDMEPNQGLDAIDPISSQSVSSDAADILFDHHKPGVQERIEPGFGDEPNLDSARHSQPVDAGLTEENLVNAPMSDNRPSHVDPQKNRFYDNDDCDELLGPARVVTLNSDIADDAQSAVSEDEERTAVHSKPVALPDEVSPVVEMEIPVVASTHSAPSVQPAEPLFPTLDGFDDESVSEPRKRVPDAVPEFVAEIQAEPEPQMNVPQESEPTRSAYDPENEVRESEFEAFSTPIAGIKGASDIEKSPVSESHKEEPCFSEVSKDDDLDLDKPITLLLDDDKYDEQEVLPSLFADEAIAPEPDLQRKPSNSVVAPAADKPKKAEPQVEIEPDPVPETEDLFAERPALDKTPDPESVLAITVLAGESLPISGATLLPLVNACGMRFGEMKIFHRFEDGIDTGAVQFSMASAINPGTFDLDEMDQMTTRGLTFFMSMEEPRDVMNAFECMLATAETVAKHMGAELLDENRSVLRPQTKEHYRQRIRDFGMRNLSRRVH</sequence>
<dbReference type="AlphaFoldDB" id="A0A8J7JXK0"/>
<evidence type="ECO:0000256" key="2">
    <source>
        <dbReference type="ARBA" id="ARBA00022519"/>
    </source>
</evidence>
<dbReference type="SUPFAM" id="SSF64383">
    <property type="entry name" value="Cell-division protein ZipA, C-terminal domain"/>
    <property type="match status" value="1"/>
</dbReference>
<dbReference type="InterPro" id="IPR007449">
    <property type="entry name" value="ZipA_FtsZ-bd_C"/>
</dbReference>